<dbReference type="Proteomes" id="UP000601361">
    <property type="component" value="Unassembled WGS sequence"/>
</dbReference>
<name>A0ABQ1X4R8_9BACT</name>
<dbReference type="InterPro" id="IPR022385">
    <property type="entry name" value="Rhs_assc_core"/>
</dbReference>
<keyword evidence="2" id="KW-0472">Membrane</keyword>
<keyword evidence="2" id="KW-0812">Transmembrane</keyword>
<evidence type="ECO:0000256" key="3">
    <source>
        <dbReference type="SAM" id="SignalP"/>
    </source>
</evidence>
<evidence type="ECO:0000313" key="6">
    <source>
        <dbReference type="Proteomes" id="UP000601361"/>
    </source>
</evidence>
<feature type="chain" id="PRO_5046382920" description="DUF6443 domain-containing protein" evidence="3">
    <location>
        <begin position="25"/>
        <end position="1589"/>
    </location>
</feature>
<dbReference type="Gene3D" id="2.180.10.10">
    <property type="entry name" value="RHS repeat-associated core"/>
    <property type="match status" value="2"/>
</dbReference>
<dbReference type="PANTHER" id="PTHR32305:SF15">
    <property type="entry name" value="PROTEIN RHSA-RELATED"/>
    <property type="match status" value="1"/>
</dbReference>
<keyword evidence="3" id="KW-0732">Signal</keyword>
<dbReference type="PANTHER" id="PTHR32305">
    <property type="match status" value="1"/>
</dbReference>
<comment type="caution">
    <text evidence="5">The sequence shown here is derived from an EMBL/GenBank/DDBJ whole genome shotgun (WGS) entry which is preliminary data.</text>
</comment>
<feature type="domain" description="DUF6443" evidence="4">
    <location>
        <begin position="120"/>
        <end position="256"/>
    </location>
</feature>
<dbReference type="NCBIfam" id="TIGR03696">
    <property type="entry name" value="Rhs_assc_core"/>
    <property type="match status" value="1"/>
</dbReference>
<accession>A0ABQ1X4R8</accession>
<organism evidence="5 6">
    <name type="scientific">Hymenobacter glacieicola</name>
    <dbReference type="NCBI Taxonomy" id="1562124"/>
    <lineage>
        <taxon>Bacteria</taxon>
        <taxon>Pseudomonadati</taxon>
        <taxon>Bacteroidota</taxon>
        <taxon>Cytophagia</taxon>
        <taxon>Cytophagales</taxon>
        <taxon>Hymenobacteraceae</taxon>
        <taxon>Hymenobacter</taxon>
    </lineage>
</organism>
<feature type="signal peptide" evidence="3">
    <location>
        <begin position="1"/>
        <end position="24"/>
    </location>
</feature>
<gene>
    <name evidence="5" type="ORF">GCM10011378_39900</name>
</gene>
<sequence length="1589" mass="172462">MPMRQIFTLVLIFWGWLSAGGVLAQPTAPTISVAGSLPLQPGTSATLSVPTGYSSYAWTRNNADVVGSQATLSVQTSGYYRVRVSNASGSAVSAAVRITVATGAGSSARNYAQEEYILQEGIRTEEAINASTTQKNQTVVYADGLARPIQRVEVRASASGADVIQPVEYTATGQVVKQFLPYSGALTSAGKTSGSFRDGYEGEQADFYRYAPKVARVTNGLTYSETVYEDIPGGNVVEQGSPGTSWQVARDGAGKSTFQGHTFRRVIRTNTANELPLWSYSPNADGSIGAVSYTWSPAQTLRVEQSSDEDNKVSWVYEDSQGRTVGKRVALGNGSYAYTGCAFDALGRPLLEMTAEGIKRIITNGEQPTAAFLEKWGYFYQYDAKGRVVGKKVPGRDWQYSVYDRWDRLVATQNGNQRLQSRWSFVKYDELNRPIITGIIVDGRTRQQLSDAVEAGIAAGTFARYERSALTTTSTISHGYSRDKAFPINAPSNELTSIIYYDNYRFLDSDASLNRLRYQQESSVDVISPSTHSNLTGGLPTITFIRVLGTTTWLATAVYYDENDRPIQVKSDTQFGTTDRATTEYTFTGKVTKIFKTHVAANGQLHTTRYRYTYKQNGEADEVFAWFDRAAGASEILLSKKEENEIGQLVDLKLGQFDAANNKYLQSVDYRYNIRGWLEKINNRNISGTYYDPQNHIVAGQAEWLGSHTPNEDADARQDLFGLELSYDESGPMATDVNYNGNITAAVWNSRSPNLGKMRAYQYAYDARNQLTGARFGSYGVNTSTWQWNWQQEQDDTQGKGRFTTDGVEYDLNGNITRLNRVGHRTGTQTSPVYGPIDQLTYSYNGNRLLAVEDAAGASAAPNDFEEQAHASTEYEYDANGNMTVDRNKGLTIAYNQLNLPQEIRFANGNVHRFTYAANGEKLTQEIQTSTGTRTIQYASGFVYGQGANVFVATPTGRALYEPARPQADKWVQEYHLRDHQGSLRLALRGGGTTLLRATMEASNSVQEEQAFANLAETRQLDPAHARTGNYAARLNAGQSQRLYGPSTSLTVHAGDSVRVEVFGRYDTPKQAKLWPALLPAVVANAGNDPSVPPTEDTFRTKRTLLSRLATGLTLAWAVVPQLLHPKAELPRASIKYDFYDKDSTLVKSEVQYLDPSAANDWQQLVLGFSAKQDGYVQMSVQNASQQDAWFDDAQVQATEDLIVQENHYDPFGQNLFNIELTGTPDHANQYTGKERIADSGLELVDYGARYYDPQLGRWHSPDPATQYASPYVAMGNNPVVSVDPDGRWVHIVVGAAIGGVINVATHWNKITTGGNPLRDGLVAFGIGAVAGGVTAAVGPAALSALPGSLSAASLGGGAIAGAAGAVVGSPIQGLGNKAYFGDDYSLKQYGKDILIGAAAGGAMGKVAKWWNGRSNTTLPKPGGGKSGGSGTANKAVDAADNLIDDVADAASDASVSGGPQKQLTGGLGEDMSGTFDVTVRPRFIADGAGNIIDSQTFSNLKRVEAFVKGSRGGTKLPFHGEAGTYADLGNGHRIVYGSDGRAMFDVSVERIKGIHWNQAPNGNWFPMKSSATKFQGEVPKFVLEALGL</sequence>
<reference evidence="6" key="1">
    <citation type="journal article" date="2019" name="Int. J. Syst. Evol. Microbiol.">
        <title>The Global Catalogue of Microorganisms (GCM) 10K type strain sequencing project: providing services to taxonomists for standard genome sequencing and annotation.</title>
        <authorList>
            <consortium name="The Broad Institute Genomics Platform"/>
            <consortium name="The Broad Institute Genome Sequencing Center for Infectious Disease"/>
            <person name="Wu L."/>
            <person name="Ma J."/>
        </authorList>
    </citation>
    <scope>NUCLEOTIDE SEQUENCE [LARGE SCALE GENOMIC DNA]</scope>
    <source>
        <strain evidence="6">CGMCC 1.12990</strain>
    </source>
</reference>
<evidence type="ECO:0000256" key="2">
    <source>
        <dbReference type="SAM" id="Phobius"/>
    </source>
</evidence>
<dbReference type="InterPro" id="IPR050708">
    <property type="entry name" value="T6SS_VgrG/RHS"/>
</dbReference>
<evidence type="ECO:0000259" key="4">
    <source>
        <dbReference type="Pfam" id="PF20041"/>
    </source>
</evidence>
<evidence type="ECO:0000256" key="1">
    <source>
        <dbReference type="SAM" id="MobiDB-lite"/>
    </source>
</evidence>
<feature type="region of interest" description="Disordered" evidence="1">
    <location>
        <begin position="1451"/>
        <end position="1470"/>
    </location>
</feature>
<protein>
    <recommendedName>
        <fullName evidence="4">DUF6443 domain-containing protein</fullName>
    </recommendedName>
</protein>
<feature type="transmembrane region" description="Helical" evidence="2">
    <location>
        <begin position="1321"/>
        <end position="1343"/>
    </location>
</feature>
<proteinExistence type="predicted"/>
<dbReference type="InterPro" id="IPR045619">
    <property type="entry name" value="DUF6443"/>
</dbReference>
<keyword evidence="6" id="KW-1185">Reference proteome</keyword>
<evidence type="ECO:0000313" key="5">
    <source>
        <dbReference type="EMBL" id="GGG59930.1"/>
    </source>
</evidence>
<dbReference type="Pfam" id="PF20041">
    <property type="entry name" value="DUF6443"/>
    <property type="match status" value="1"/>
</dbReference>
<dbReference type="RefSeq" id="WP_229728874.1">
    <property type="nucleotide sequence ID" value="NZ_BMGS01000014.1"/>
</dbReference>
<dbReference type="EMBL" id="BMGS01000014">
    <property type="protein sequence ID" value="GGG59930.1"/>
    <property type="molecule type" value="Genomic_DNA"/>
</dbReference>
<feature type="transmembrane region" description="Helical" evidence="2">
    <location>
        <begin position="1289"/>
        <end position="1309"/>
    </location>
</feature>
<keyword evidence="2" id="KW-1133">Transmembrane helix</keyword>